<dbReference type="InterPro" id="IPR030910">
    <property type="entry name" value="SLAP_dom"/>
</dbReference>
<evidence type="ECO:0000313" key="1">
    <source>
        <dbReference type="EMBL" id="AIG28655.1"/>
    </source>
</evidence>
<evidence type="ECO:0008006" key="3">
    <source>
        <dbReference type="Google" id="ProtNLM"/>
    </source>
</evidence>
<protein>
    <recommendedName>
        <fullName evidence="3">SLAP domain-containing protein</fullName>
    </recommendedName>
</protein>
<accession>A0A075RHI2</accession>
<name>A0A075RHI2_BRELA</name>
<organism evidence="1 2">
    <name type="scientific">Brevibacillus laterosporus LMG 15441</name>
    <dbReference type="NCBI Taxonomy" id="1042163"/>
    <lineage>
        <taxon>Bacteria</taxon>
        <taxon>Bacillati</taxon>
        <taxon>Bacillota</taxon>
        <taxon>Bacilli</taxon>
        <taxon>Bacillales</taxon>
        <taxon>Paenibacillaceae</taxon>
        <taxon>Brevibacillus</taxon>
    </lineage>
</organism>
<dbReference type="Proteomes" id="UP000005850">
    <property type="component" value="Chromosome"/>
</dbReference>
<dbReference type="AlphaFoldDB" id="A0A075RHI2"/>
<keyword evidence="2" id="KW-1185">Reference proteome</keyword>
<proteinExistence type="predicted"/>
<gene>
    <name evidence="1" type="ORF">BRLA_c043910</name>
</gene>
<dbReference type="HOGENOM" id="CLU_838565_0_0_9"/>
<dbReference type="KEGG" id="blr:BRLA_c043910"/>
<evidence type="ECO:0000313" key="2">
    <source>
        <dbReference type="Proteomes" id="UP000005850"/>
    </source>
</evidence>
<dbReference type="EMBL" id="CP007806">
    <property type="protein sequence ID" value="AIG28655.1"/>
    <property type="molecule type" value="Genomic_DNA"/>
</dbReference>
<dbReference type="STRING" id="1042163.BRLA_c043910"/>
<dbReference type="NCBIfam" id="TIGR04398">
    <property type="entry name" value="SLAP_DUP"/>
    <property type="match status" value="2"/>
</dbReference>
<reference evidence="1 2" key="1">
    <citation type="journal article" date="2011" name="J. Bacteriol.">
        <title>Genome sequence of Brevibacillus laterosporus LMG 15441, a pathogen of invertebrates.</title>
        <authorList>
            <person name="Djukic M."/>
            <person name="Poehlein A."/>
            <person name="Thurmer A."/>
            <person name="Daniel R."/>
        </authorList>
    </citation>
    <scope>NUCLEOTIDE SEQUENCE [LARGE SCALE GENOMIC DNA]</scope>
    <source>
        <strain evidence="1 2">LMG 15441</strain>
    </source>
</reference>
<dbReference type="RefSeq" id="WP_003334296.1">
    <property type="nucleotide sequence ID" value="NZ_CP007806.1"/>
</dbReference>
<sequence>MSWQLVNWFGSKQGLEQAREDIHEFLQKEFYLGVSGIEQPEQSSNRIPSKELFLNLNSLASKNLEEMDIELLQFIHDELPPVVRDEVGIFPFFTNVLNTGFLVMTFVRNATHQDIMLNKLPLALVTSDGKVVARKSFEMLTMGGLQDMSASPCEFLFTWEDFLFMPEDDTQLFMVYDKERLDQYKMEEKLVEKHNGLTDEEEESYIQKVKDLFPIRDGQVELTAIDLVQVPDGGLKVIVAFMNGLDKRVEFTEVPVYIRDEIGRDVARMHFGLHSLYIKPKTQRVWGFYIPASSLEGKDLDLSTCKAYVPDARQDKDVKAQKLELHENNKGFIQ</sequence>